<evidence type="ECO:0000313" key="1">
    <source>
        <dbReference type="EMBL" id="MTL93311.1"/>
    </source>
</evidence>
<protein>
    <submittedName>
        <fullName evidence="1">Uncharacterized protein</fullName>
    </submittedName>
</protein>
<sequence length="178" mass="20529">MRSFRWAFMMIFIVFIALSLVGWGQPSPSLIVESYFSEIQKGTEGDFLSLFNDAKMKKTDQLTDVDQRIFELIKDIQFEVLSQKMNKEVAYVKVSVTGPDIAAELMQYQSAFIQESQDHSSPVSFDESLMLSCLEEVTYTERSAEIRLIKKDSTWKITDSRESILYLLFNLQSATFNQ</sequence>
<reference evidence="1" key="1">
    <citation type="journal article" date="2019" name="Nat. Med.">
        <title>A library of human gut bacterial isolates paired with longitudinal multiomics data enables mechanistic microbiome research.</title>
        <authorList>
            <person name="Poyet M."/>
            <person name="Groussin M."/>
            <person name="Gibbons S.M."/>
            <person name="Avila-Pacheco J."/>
            <person name="Jiang X."/>
            <person name="Kearney S.M."/>
            <person name="Perrotta A.R."/>
            <person name="Berdy B."/>
            <person name="Zhao S."/>
            <person name="Lieberman T.D."/>
            <person name="Swanson P.K."/>
            <person name="Smith M."/>
            <person name="Roesemann S."/>
            <person name="Alexander J.E."/>
            <person name="Rich S.A."/>
            <person name="Livny J."/>
            <person name="Vlamakis H."/>
            <person name="Clish C."/>
            <person name="Bullock K."/>
            <person name="Deik A."/>
            <person name="Scott J."/>
            <person name="Pierce K.A."/>
            <person name="Xavier R.J."/>
            <person name="Alm E.J."/>
        </authorList>
    </citation>
    <scope>NUCLEOTIDE SEQUENCE</scope>
    <source>
        <strain evidence="1">BIOML-A179</strain>
    </source>
</reference>
<accession>A0A6G2CK99</accession>
<name>A0A6G2CK99_9FIRM</name>
<dbReference type="AlphaFoldDB" id="A0A6G2CK99"/>
<comment type="caution">
    <text evidence="1">The sequence shown here is derived from an EMBL/GenBank/DDBJ whole genome shotgun (WGS) entry which is preliminary data.</text>
</comment>
<dbReference type="RefSeq" id="WP_129821414.1">
    <property type="nucleotide sequence ID" value="NZ_RCYV01000007.1"/>
</dbReference>
<proteinExistence type="predicted"/>
<organism evidence="1">
    <name type="scientific">Turicibacter sanguinis</name>
    <dbReference type="NCBI Taxonomy" id="154288"/>
    <lineage>
        <taxon>Bacteria</taxon>
        <taxon>Bacillati</taxon>
        <taxon>Bacillota</taxon>
        <taxon>Erysipelotrichia</taxon>
        <taxon>Erysipelotrichales</taxon>
        <taxon>Turicibacteraceae</taxon>
        <taxon>Turicibacter</taxon>
    </lineage>
</organism>
<dbReference type="EMBL" id="WMQV01000003">
    <property type="protein sequence ID" value="MTL93311.1"/>
    <property type="molecule type" value="Genomic_DNA"/>
</dbReference>
<gene>
    <name evidence="1" type="ORF">GMA64_02100</name>
</gene>